<proteinExistence type="predicted"/>
<dbReference type="GO" id="GO:0008168">
    <property type="term" value="F:methyltransferase activity"/>
    <property type="evidence" value="ECO:0007669"/>
    <property type="project" value="UniProtKB-KW"/>
</dbReference>
<gene>
    <name evidence="2" type="ORF">DNJ96_02535</name>
</gene>
<dbReference type="PIRSF" id="PIRSF031679">
    <property type="entry name" value="Mtase_Alr7345_prd"/>
    <property type="match status" value="1"/>
</dbReference>
<dbReference type="InterPro" id="IPR029063">
    <property type="entry name" value="SAM-dependent_MTases_sf"/>
</dbReference>
<dbReference type="AlphaFoldDB" id="A0A4Q9REI0"/>
<evidence type="ECO:0000313" key="3">
    <source>
        <dbReference type="Proteomes" id="UP000292639"/>
    </source>
</evidence>
<evidence type="ECO:0000313" key="2">
    <source>
        <dbReference type="EMBL" id="TBU99205.1"/>
    </source>
</evidence>
<dbReference type="Proteomes" id="UP000292639">
    <property type="component" value="Unassembled WGS sequence"/>
</dbReference>
<dbReference type="SUPFAM" id="SSF53335">
    <property type="entry name" value="S-adenosyl-L-methionine-dependent methyltransferases"/>
    <property type="match status" value="1"/>
</dbReference>
<dbReference type="Gene3D" id="3.40.50.150">
    <property type="entry name" value="Vaccinia Virus protein VP39"/>
    <property type="match status" value="1"/>
</dbReference>
<dbReference type="GO" id="GO:0032259">
    <property type="term" value="P:methylation"/>
    <property type="evidence" value="ECO:0007669"/>
    <property type="project" value="UniProtKB-KW"/>
</dbReference>
<keyword evidence="1" id="KW-0732">Signal</keyword>
<keyword evidence="3" id="KW-1185">Reference proteome</keyword>
<protein>
    <submittedName>
        <fullName evidence="2">Methyltransferase</fullName>
    </submittedName>
</protein>
<dbReference type="InterPro" id="IPR016980">
    <property type="entry name" value="S-AdoMet-dep_MeTrfase_Alr7345"/>
</dbReference>
<dbReference type="RefSeq" id="WP_131182917.1">
    <property type="nucleotide sequence ID" value="NZ_QJUO01000001.1"/>
</dbReference>
<organism evidence="2 3">
    <name type="scientific">Stutzerimonas kirkiae</name>
    <dbReference type="NCBI Taxonomy" id="2211392"/>
    <lineage>
        <taxon>Bacteria</taxon>
        <taxon>Pseudomonadati</taxon>
        <taxon>Pseudomonadota</taxon>
        <taxon>Gammaproteobacteria</taxon>
        <taxon>Pseudomonadales</taxon>
        <taxon>Pseudomonadaceae</taxon>
        <taxon>Stutzerimonas</taxon>
    </lineage>
</organism>
<evidence type="ECO:0000256" key="1">
    <source>
        <dbReference type="SAM" id="SignalP"/>
    </source>
</evidence>
<feature type="signal peptide" evidence="1">
    <location>
        <begin position="1"/>
        <end position="23"/>
    </location>
</feature>
<reference evidence="2 3" key="1">
    <citation type="submission" date="2018-06" db="EMBL/GenBank/DDBJ databases">
        <title>Three novel Pseudomonas species isolated from symptomatic oak.</title>
        <authorList>
            <person name="Bueno-Gonzalez V."/>
            <person name="Brady C."/>
        </authorList>
    </citation>
    <scope>NUCLEOTIDE SEQUENCE [LARGE SCALE GENOMIC DNA]</scope>
    <source>
        <strain evidence="2 3">P17C</strain>
    </source>
</reference>
<dbReference type="CDD" id="cd02440">
    <property type="entry name" value="AdoMet_MTases"/>
    <property type="match status" value="1"/>
</dbReference>
<accession>A0A4Q9REI0</accession>
<dbReference type="OrthoDB" id="9801692at2"/>
<keyword evidence="2" id="KW-0808">Transferase</keyword>
<sequence length="267" mass="29741">MRRHALAGALALALLGFAGTASATDASLQRNIDGDWRSAENRARDDWRHPAQTLRFFGVRQHHRVIEITPGNGWYSEILAPWLRQDGHYVAAVHDPADGDYFRKSAEGLKAKYTADPERYGKVEWLEFKPATPRFGNPASADVVLTFRNVHNWTQAGNAPAYFNAFFDVLKPGGVLGVVDHRARQGASTEESEKNGYLPTEEVIRLGTDAGFRLDASSEINANPRDTKDHPGGVWSLPPVLRHGDQDRAHYQAIGESDRFTLRFVKP</sequence>
<keyword evidence="2" id="KW-0489">Methyltransferase</keyword>
<name>A0A4Q9REI0_9GAMM</name>
<feature type="chain" id="PRO_5020256396" evidence="1">
    <location>
        <begin position="24"/>
        <end position="267"/>
    </location>
</feature>
<comment type="caution">
    <text evidence="2">The sequence shown here is derived from an EMBL/GenBank/DDBJ whole genome shotgun (WGS) entry which is preliminary data.</text>
</comment>
<dbReference type="EMBL" id="QJUP01000002">
    <property type="protein sequence ID" value="TBU99205.1"/>
    <property type="molecule type" value="Genomic_DNA"/>
</dbReference>